<feature type="transmembrane region" description="Helical" evidence="1">
    <location>
        <begin position="88"/>
        <end position="106"/>
    </location>
</feature>
<dbReference type="RefSeq" id="WP_085270303.1">
    <property type="nucleotide sequence ID" value="NZ_AP022614.1"/>
</dbReference>
<feature type="transmembrane region" description="Helical" evidence="1">
    <location>
        <begin position="27"/>
        <end position="46"/>
    </location>
</feature>
<evidence type="ECO:0008006" key="4">
    <source>
        <dbReference type="Google" id="ProtNLM"/>
    </source>
</evidence>
<proteinExistence type="predicted"/>
<accession>A0A7I7YYN1</accession>
<evidence type="ECO:0000256" key="1">
    <source>
        <dbReference type="SAM" id="Phobius"/>
    </source>
</evidence>
<dbReference type="Pfam" id="PF20401">
    <property type="entry name" value="Rhomboid_2"/>
    <property type="match status" value="1"/>
</dbReference>
<name>A0A7I7YYN1_9MYCO</name>
<dbReference type="Proteomes" id="UP000467105">
    <property type="component" value="Chromosome"/>
</dbReference>
<dbReference type="AlphaFoldDB" id="A0A7I7YYN1"/>
<feature type="transmembrane region" description="Helical" evidence="1">
    <location>
        <begin position="178"/>
        <end position="204"/>
    </location>
</feature>
<organism evidence="2 3">
    <name type="scientific">Mycobacterium parmense</name>
    <dbReference type="NCBI Taxonomy" id="185642"/>
    <lineage>
        <taxon>Bacteria</taxon>
        <taxon>Bacillati</taxon>
        <taxon>Actinomycetota</taxon>
        <taxon>Actinomycetes</taxon>
        <taxon>Mycobacteriales</taxon>
        <taxon>Mycobacteriaceae</taxon>
        <taxon>Mycobacterium</taxon>
        <taxon>Mycobacterium simiae complex</taxon>
    </lineage>
</organism>
<evidence type="ECO:0000313" key="3">
    <source>
        <dbReference type="Proteomes" id="UP000467105"/>
    </source>
</evidence>
<evidence type="ECO:0000313" key="2">
    <source>
        <dbReference type="EMBL" id="BBZ46906.1"/>
    </source>
</evidence>
<dbReference type="EMBL" id="AP022614">
    <property type="protein sequence ID" value="BBZ46906.1"/>
    <property type="molecule type" value="Genomic_DNA"/>
</dbReference>
<keyword evidence="1" id="KW-0812">Transmembrane</keyword>
<protein>
    <recommendedName>
        <fullName evidence="4">Transmembrane protein</fullName>
    </recommendedName>
</protein>
<feature type="transmembrane region" description="Helical" evidence="1">
    <location>
        <begin position="112"/>
        <end position="134"/>
    </location>
</feature>
<keyword evidence="1" id="KW-0472">Membrane</keyword>
<feature type="transmembrane region" description="Helical" evidence="1">
    <location>
        <begin position="241"/>
        <end position="260"/>
    </location>
</feature>
<keyword evidence="3" id="KW-1185">Reference proteome</keyword>
<sequence>MTLSVEPVPEQANRRSEIIARTWSHAVSVRVTAVYAVALLAVSLTLTRLGPHARELVVSQMSTNLHNLAHGHLGTLVGSAFVDGGDHIFYWLPGLVCLLALGELIWRGRGLVLAFAVGHIGATLIVAVGLVVAVETGWLPFSIARASDVGISYGAVCVLGALTASIPTRWRAAWVGGWVGVAGVATLGGDFTAVGHVLALLLGIGLSFRLRTIASWTPAHAALLTAGAAFGYFVLAGWSTSGPIAGGVGMLIAFFTGRALRSAGILAPVGG</sequence>
<feature type="transmembrane region" description="Helical" evidence="1">
    <location>
        <begin position="146"/>
        <end position="166"/>
    </location>
</feature>
<reference evidence="2 3" key="1">
    <citation type="journal article" date="2019" name="Emerg. Microbes Infect.">
        <title>Comprehensive subspecies identification of 175 nontuberculous mycobacteria species based on 7547 genomic profiles.</title>
        <authorList>
            <person name="Matsumoto Y."/>
            <person name="Kinjo T."/>
            <person name="Motooka D."/>
            <person name="Nabeya D."/>
            <person name="Jung N."/>
            <person name="Uechi K."/>
            <person name="Horii T."/>
            <person name="Iida T."/>
            <person name="Fujita J."/>
            <person name="Nakamura S."/>
        </authorList>
    </citation>
    <scope>NUCLEOTIDE SEQUENCE [LARGE SCALE GENOMIC DNA]</scope>
    <source>
        <strain evidence="2 3">JCM 14742</strain>
    </source>
</reference>
<keyword evidence="1" id="KW-1133">Transmembrane helix</keyword>
<dbReference type="InterPro" id="IPR046862">
    <property type="entry name" value="Rhomboid_2"/>
</dbReference>
<gene>
    <name evidence="2" type="ORF">MPRM_41870</name>
</gene>